<evidence type="ECO:0000256" key="2">
    <source>
        <dbReference type="SAM" id="Phobius"/>
    </source>
</evidence>
<gene>
    <name evidence="3" type="ORF">ACFO60_14380</name>
</gene>
<dbReference type="RefSeq" id="WP_380840660.1">
    <property type="nucleotide sequence ID" value="NZ_JBHSFP010000008.1"/>
</dbReference>
<reference evidence="4" key="1">
    <citation type="journal article" date="2019" name="Int. J. Syst. Evol. Microbiol.">
        <title>The Global Catalogue of Microorganisms (GCM) 10K type strain sequencing project: providing services to taxonomists for standard genome sequencing and annotation.</title>
        <authorList>
            <consortium name="The Broad Institute Genomics Platform"/>
            <consortium name="The Broad Institute Genome Sequencing Center for Infectious Disease"/>
            <person name="Wu L."/>
            <person name="Ma J."/>
        </authorList>
    </citation>
    <scope>NUCLEOTIDE SEQUENCE [LARGE SCALE GENOMIC DNA]</scope>
    <source>
        <strain evidence="4">CGMCC 4.7132</strain>
    </source>
</reference>
<comment type="caution">
    <text evidence="3">The sequence shown here is derived from an EMBL/GenBank/DDBJ whole genome shotgun (WGS) entry which is preliminary data.</text>
</comment>
<name>A0ABV9CH00_9ACTN</name>
<keyword evidence="2" id="KW-1133">Transmembrane helix</keyword>
<keyword evidence="2" id="KW-0812">Transmembrane</keyword>
<evidence type="ECO:0000313" key="4">
    <source>
        <dbReference type="Proteomes" id="UP001596004"/>
    </source>
</evidence>
<keyword evidence="4" id="KW-1185">Reference proteome</keyword>
<evidence type="ECO:0000256" key="1">
    <source>
        <dbReference type="SAM" id="MobiDB-lite"/>
    </source>
</evidence>
<accession>A0ABV9CH00</accession>
<proteinExistence type="predicted"/>
<evidence type="ECO:0008006" key="5">
    <source>
        <dbReference type="Google" id="ProtNLM"/>
    </source>
</evidence>
<dbReference type="Proteomes" id="UP001596004">
    <property type="component" value="Unassembled WGS sequence"/>
</dbReference>
<dbReference type="EMBL" id="JBHSFP010000008">
    <property type="protein sequence ID" value="MFC4531957.1"/>
    <property type="molecule type" value="Genomic_DNA"/>
</dbReference>
<keyword evidence="2" id="KW-0472">Membrane</keyword>
<protein>
    <recommendedName>
        <fullName evidence="5">Serine/threonine protein kinase</fullName>
    </recommendedName>
</protein>
<sequence>MADAETAPLPKITIEEPPPPPSPARSRSPISRLGDLPMRVIYRLVVGVTAAAIVAAVAAFFYVNDSGKGGQTAAGPVATRPLPTPAARSTAPETATASPSGVPATSAPADPAGSAAANPAVPGPSAAPGSSATAGAPSAPGSSAASGVSATTAQAGATPVPTPLPGKSALAAAEADPRVPAPPADRKLANFPGHGTPTKGRVKDKRSGISFTRFVKAWKLTRSSPFATRRVLPAAKGAGHRGLLATCPVPIAVQDDLKDTAYLAARWSLNHHPAGSTITWTASQGFKAGKREGWLLGYRVNYKAGGKKHVATAAVALIDVPDGKPAMVLITVPDVQKKRWADINTLVRSIRPL</sequence>
<feature type="region of interest" description="Disordered" evidence="1">
    <location>
        <begin position="69"/>
        <end position="205"/>
    </location>
</feature>
<feature type="region of interest" description="Disordered" evidence="1">
    <location>
        <begin position="1"/>
        <end position="31"/>
    </location>
</feature>
<evidence type="ECO:0000313" key="3">
    <source>
        <dbReference type="EMBL" id="MFC4531957.1"/>
    </source>
</evidence>
<feature type="transmembrane region" description="Helical" evidence="2">
    <location>
        <begin position="40"/>
        <end position="63"/>
    </location>
</feature>
<feature type="compositionally biased region" description="Low complexity" evidence="1">
    <location>
        <begin position="103"/>
        <end position="158"/>
    </location>
</feature>
<organism evidence="3 4">
    <name type="scientific">Sphaerisporangium dianthi</name>
    <dbReference type="NCBI Taxonomy" id="1436120"/>
    <lineage>
        <taxon>Bacteria</taxon>
        <taxon>Bacillati</taxon>
        <taxon>Actinomycetota</taxon>
        <taxon>Actinomycetes</taxon>
        <taxon>Streptosporangiales</taxon>
        <taxon>Streptosporangiaceae</taxon>
        <taxon>Sphaerisporangium</taxon>
    </lineage>
</organism>